<protein>
    <recommendedName>
        <fullName evidence="4">Magnesium protoporphyrin IX methyltransferase</fullName>
        <ecNumber evidence="4">2.1.1.11</ecNumber>
    </recommendedName>
</protein>
<evidence type="ECO:0000256" key="1">
    <source>
        <dbReference type="ARBA" id="ARBA00022603"/>
    </source>
</evidence>
<evidence type="ECO:0000259" key="5">
    <source>
        <dbReference type="Pfam" id="PF05175"/>
    </source>
</evidence>
<dbReference type="GO" id="GO:0032259">
    <property type="term" value="P:methylation"/>
    <property type="evidence" value="ECO:0007669"/>
    <property type="project" value="UniProtKB-KW"/>
</dbReference>
<keyword evidence="2 7" id="KW-0808">Transferase</keyword>
<keyword evidence="1 7" id="KW-0489">Methyltransferase</keyword>
<dbReference type="AlphaFoldDB" id="A0A7Z0HX26"/>
<evidence type="ECO:0000313" key="7">
    <source>
        <dbReference type="EMBL" id="NYS23444.1"/>
    </source>
</evidence>
<dbReference type="SUPFAM" id="SSF53335">
    <property type="entry name" value="S-adenosyl-L-methionine-dependent methyltransferases"/>
    <property type="match status" value="1"/>
</dbReference>
<dbReference type="EC" id="2.1.1.11" evidence="4"/>
<dbReference type="Proteomes" id="UP000529417">
    <property type="component" value="Unassembled WGS sequence"/>
</dbReference>
<sequence>MRDFAPLASDSYNGTRARVAGYFDGTATRVWERLTSDAPVSRIRQTVREGRDTMRALMLAQLPADLAGARILDAGCGTGAMAAELAARGADVVGVDISPRLVEIAQARLPQGLPGQVEFRAGDMLDAGLGRFDAVLAMDSLIYYTTPDLTAALEGLRARSPQAVFTVAPRTALLMAMWHAGKLFPRNDRSPVMIPQDWRRLPVAGLSRAGRVSRGFYISECLEVRA</sequence>
<reference evidence="7 8" key="1">
    <citation type="journal article" date="2000" name="Arch. Microbiol.">
        <title>Rhodobaca bogoriensis gen. nov. and sp. nov., an alkaliphilic purple nonsulfur bacterium from African Rift Valley soda lakes.</title>
        <authorList>
            <person name="Milford A.D."/>
            <person name="Achenbach L.A."/>
            <person name="Jung D.O."/>
            <person name="Madigan M.T."/>
        </authorList>
    </citation>
    <scope>NUCLEOTIDE SEQUENCE [LARGE SCALE GENOMIC DNA]</scope>
    <source>
        <strain evidence="7 8">2376</strain>
    </source>
</reference>
<dbReference type="PANTHER" id="PTHR43464:SF19">
    <property type="entry name" value="UBIQUINONE BIOSYNTHESIS O-METHYLTRANSFERASE, MITOCHONDRIAL"/>
    <property type="match status" value="1"/>
</dbReference>
<dbReference type="Pfam" id="PF05175">
    <property type="entry name" value="MTS"/>
    <property type="match status" value="1"/>
</dbReference>
<dbReference type="InterPro" id="IPR029063">
    <property type="entry name" value="SAM-dependent_MTases_sf"/>
</dbReference>
<dbReference type="InterPro" id="IPR007848">
    <property type="entry name" value="Small_mtfrase_dom"/>
</dbReference>
<evidence type="ECO:0000256" key="3">
    <source>
        <dbReference type="ARBA" id="ARBA00022691"/>
    </source>
</evidence>
<keyword evidence="8" id="KW-1185">Reference proteome</keyword>
<evidence type="ECO:0000259" key="6">
    <source>
        <dbReference type="Pfam" id="PF07109"/>
    </source>
</evidence>
<feature type="domain" description="Methyltransferase small" evidence="5">
    <location>
        <begin position="52"/>
        <end position="136"/>
    </location>
</feature>
<dbReference type="GO" id="GO:0015995">
    <property type="term" value="P:chlorophyll biosynthetic process"/>
    <property type="evidence" value="ECO:0007669"/>
    <property type="project" value="UniProtKB-UniRule"/>
</dbReference>
<dbReference type="InterPro" id="IPR010940">
    <property type="entry name" value="Mg_prot_MeTrfase_C"/>
</dbReference>
<dbReference type="RefSeq" id="WP_179904151.1">
    <property type="nucleotide sequence ID" value="NZ_JACBXS010000001.1"/>
</dbReference>
<feature type="domain" description="Magnesium-protoporphyrin IX methyltransferase C-terminal" evidence="6">
    <location>
        <begin position="137"/>
        <end position="225"/>
    </location>
</feature>
<keyword evidence="3" id="KW-0949">S-adenosyl-L-methionine</keyword>
<dbReference type="GO" id="GO:0046406">
    <property type="term" value="F:magnesium protoporphyrin IX methyltransferase activity"/>
    <property type="evidence" value="ECO:0007669"/>
    <property type="project" value="UniProtKB-UniRule"/>
</dbReference>
<organism evidence="7 8">
    <name type="scientific">Rhabdonatronobacter sediminivivens</name>
    <dbReference type="NCBI Taxonomy" id="2743469"/>
    <lineage>
        <taxon>Bacteria</taxon>
        <taxon>Pseudomonadati</taxon>
        <taxon>Pseudomonadota</taxon>
        <taxon>Alphaproteobacteria</taxon>
        <taxon>Rhodobacterales</taxon>
        <taxon>Paracoccaceae</taxon>
        <taxon>Rhabdonatronobacter</taxon>
    </lineage>
</organism>
<dbReference type="EMBL" id="JACBXS010000001">
    <property type="protein sequence ID" value="NYS23444.1"/>
    <property type="molecule type" value="Genomic_DNA"/>
</dbReference>
<dbReference type="PANTHER" id="PTHR43464">
    <property type="entry name" value="METHYLTRANSFERASE"/>
    <property type="match status" value="1"/>
</dbReference>
<name>A0A7Z0HX26_9RHOB</name>
<accession>A0A7Z0HX26</accession>
<dbReference type="CDD" id="cd02440">
    <property type="entry name" value="AdoMet_MTases"/>
    <property type="match status" value="1"/>
</dbReference>
<proteinExistence type="predicted"/>
<gene>
    <name evidence="7" type="ORF">HUK65_00450</name>
</gene>
<evidence type="ECO:0000313" key="8">
    <source>
        <dbReference type="Proteomes" id="UP000529417"/>
    </source>
</evidence>
<dbReference type="InterPro" id="IPR010251">
    <property type="entry name" value="Mg_prot_MeTrfase"/>
</dbReference>
<comment type="caution">
    <text evidence="7">The sequence shown here is derived from an EMBL/GenBank/DDBJ whole genome shotgun (WGS) entry which is preliminary data.</text>
</comment>
<evidence type="ECO:0000256" key="2">
    <source>
        <dbReference type="ARBA" id="ARBA00022679"/>
    </source>
</evidence>
<dbReference type="Gene3D" id="3.40.50.150">
    <property type="entry name" value="Vaccinia Virus protein VP39"/>
    <property type="match status" value="1"/>
</dbReference>
<dbReference type="NCBIfam" id="TIGR02021">
    <property type="entry name" value="BchM-ChlM"/>
    <property type="match status" value="1"/>
</dbReference>
<dbReference type="Pfam" id="PF07109">
    <property type="entry name" value="Mg-por_mtran_C"/>
    <property type="match status" value="1"/>
</dbReference>
<evidence type="ECO:0000256" key="4">
    <source>
        <dbReference type="NCBIfam" id="TIGR02021"/>
    </source>
</evidence>